<feature type="region of interest" description="Disordered" evidence="4">
    <location>
        <begin position="520"/>
        <end position="547"/>
    </location>
</feature>
<evidence type="ECO:0000256" key="4">
    <source>
        <dbReference type="SAM" id="MobiDB-lite"/>
    </source>
</evidence>
<accession>A0A6A7FXM7</accession>
<reference evidence="5" key="1">
    <citation type="submission" date="2017-11" db="EMBL/GenBank/DDBJ databases">
        <title>The sensing device of the deep-sea amphipod.</title>
        <authorList>
            <person name="Kobayashi H."/>
            <person name="Nagahama T."/>
            <person name="Arai W."/>
            <person name="Sasagawa Y."/>
            <person name="Umeda M."/>
            <person name="Hayashi T."/>
            <person name="Nikaido I."/>
            <person name="Watanabe H."/>
            <person name="Oguri K."/>
            <person name="Kitazato H."/>
            <person name="Fujioka K."/>
            <person name="Kido Y."/>
            <person name="Takami H."/>
        </authorList>
    </citation>
    <scope>NUCLEOTIDE SEQUENCE</scope>
    <source>
        <tissue evidence="5">Whole body</tissue>
    </source>
</reference>
<feature type="coiled-coil region" evidence="3">
    <location>
        <begin position="398"/>
        <end position="457"/>
    </location>
</feature>
<evidence type="ECO:0000256" key="1">
    <source>
        <dbReference type="ARBA" id="ARBA00010061"/>
    </source>
</evidence>
<dbReference type="AlphaFoldDB" id="A0A6A7FXM7"/>
<evidence type="ECO:0000256" key="2">
    <source>
        <dbReference type="ARBA" id="ARBA00023054"/>
    </source>
</evidence>
<dbReference type="GO" id="GO:0070840">
    <property type="term" value="F:dynein complex binding"/>
    <property type="evidence" value="ECO:0007669"/>
    <property type="project" value="InterPro"/>
</dbReference>
<dbReference type="GO" id="GO:0034452">
    <property type="term" value="F:dynactin binding"/>
    <property type="evidence" value="ECO:0007669"/>
    <property type="project" value="TreeGrafter"/>
</dbReference>
<feature type="coiled-coil region" evidence="3">
    <location>
        <begin position="317"/>
        <end position="344"/>
    </location>
</feature>
<keyword evidence="2 3" id="KW-0175">Coiled coil</keyword>
<dbReference type="GO" id="GO:0072393">
    <property type="term" value="P:microtubule anchoring at microtubule organizing center"/>
    <property type="evidence" value="ECO:0007669"/>
    <property type="project" value="TreeGrafter"/>
</dbReference>
<proteinExistence type="evidence at transcript level"/>
<feature type="region of interest" description="Disordered" evidence="4">
    <location>
        <begin position="764"/>
        <end position="808"/>
    </location>
</feature>
<dbReference type="GO" id="GO:0070507">
    <property type="term" value="P:regulation of microtubule cytoskeleton organization"/>
    <property type="evidence" value="ECO:0007669"/>
    <property type="project" value="TreeGrafter"/>
</dbReference>
<dbReference type="EMBL" id="IACT01004119">
    <property type="protein sequence ID" value="LAC23328.1"/>
    <property type="molecule type" value="mRNA"/>
</dbReference>
<sequence>MDDPESLHLEIERLHNELDTTSNQKTQAAQYGLVLLEEKESLKTRCTQLEALYENTRHELNITQEALAKFQNTHRVATATGIETEESLLSESAARETSLNSQIIELELESKQVRIELERVQSEKERYATEFAEIMKSKEGGDHERKQLKSELKDIKFRETRLFQDYAELEDENISLQKQISSLKSSQVEFEGAKHEIRRISEEVEVLNSQVEELVNLRKIAERQMEEALDSLQAEREAKYALKKDLDTRLNQESMYNLSNLAASINLSGSSEFDGDAEEGADDDETPGALRRLETELMQQHPQLGSGPASAGGDLFSEIHLNELKKLEKKLEEAEHEKGSIGSNLRDSQESLEKARIDLSAQHAKLARLLGHVAALTTLHNSNVPPGQLSSTDTNGLIKFLEQQKARYEAASREMAEIDKTLQELQRSDQPQPTEVLMQLRNEVATLRSKLMESEQRKVDTASDVQLLCQMINTREGALSISQTQLSGMSEELAQLYHHVCTVNGQTPSRVLLDHSKNTTTDTDNNIDQANENKVNNGGITTGNSTTPLSQLEQMRAKLRTDVNLNIDSECSSGNVREIVGTMQDQIRHLKRAVQHTLDLNKQQLHQSQIIDAAVEAGLSESEVQELQEQVIKLKALLSTKREQIATLRTVLKANKQTAEVALANLKSKYDTEKSIVTETMMRLRNELRLLKEDAATFSSLRAMFGARCEEYVTQLDEAQRQLVAAEEEKKTLNSLLRMAIQQKLALTQRLEDLECDRERFALRKHTGSGRGGRGGPGGGGGGPRFHNISHSSPAHHHNYPPPRRDNY</sequence>
<evidence type="ECO:0000313" key="5">
    <source>
        <dbReference type="EMBL" id="LAC23328.1"/>
    </source>
</evidence>
<feature type="coiled-coil region" evidence="3">
    <location>
        <begin position="624"/>
        <end position="757"/>
    </location>
</feature>
<comment type="similarity">
    <text evidence="1">Belongs to the BicD family.</text>
</comment>
<dbReference type="GO" id="GO:0008093">
    <property type="term" value="F:cytoskeletal anchor activity"/>
    <property type="evidence" value="ECO:0007669"/>
    <property type="project" value="InterPro"/>
</dbReference>
<evidence type="ECO:0000256" key="3">
    <source>
        <dbReference type="SAM" id="Coils"/>
    </source>
</evidence>
<organism evidence="5">
    <name type="scientific">Hirondellea gigas</name>
    <dbReference type="NCBI Taxonomy" id="1518452"/>
    <lineage>
        <taxon>Eukaryota</taxon>
        <taxon>Metazoa</taxon>
        <taxon>Ecdysozoa</taxon>
        <taxon>Arthropoda</taxon>
        <taxon>Crustacea</taxon>
        <taxon>Multicrustacea</taxon>
        <taxon>Malacostraca</taxon>
        <taxon>Eumalacostraca</taxon>
        <taxon>Peracarida</taxon>
        <taxon>Amphipoda</taxon>
        <taxon>Amphilochidea</taxon>
        <taxon>Lysianassida</taxon>
        <taxon>Lysianassidira</taxon>
        <taxon>Lysianassoidea</taxon>
        <taxon>Lysianassidae</taxon>
        <taxon>Hirondellea</taxon>
    </lineage>
</organism>
<feature type="compositionally biased region" description="Low complexity" evidence="4">
    <location>
        <begin position="536"/>
        <end position="547"/>
    </location>
</feature>
<dbReference type="PANTHER" id="PTHR31233">
    <property type="entry name" value="BICAUDAL D FAMILY MEMBER"/>
    <property type="match status" value="1"/>
</dbReference>
<dbReference type="GO" id="GO:0005829">
    <property type="term" value="C:cytosol"/>
    <property type="evidence" value="ECO:0007669"/>
    <property type="project" value="TreeGrafter"/>
</dbReference>
<dbReference type="Gene3D" id="6.10.250.2470">
    <property type="match status" value="1"/>
</dbReference>
<feature type="compositionally biased region" description="Gly residues" evidence="4">
    <location>
        <begin position="769"/>
        <end position="784"/>
    </location>
</feature>
<dbReference type="GO" id="GO:0005794">
    <property type="term" value="C:Golgi apparatus"/>
    <property type="evidence" value="ECO:0007669"/>
    <property type="project" value="TreeGrafter"/>
</dbReference>
<protein>
    <submittedName>
        <fullName evidence="5">Protein bicaudal D-like</fullName>
    </submittedName>
</protein>
<feature type="coiled-coil region" evidence="3">
    <location>
        <begin position="103"/>
        <end position="130"/>
    </location>
</feature>
<dbReference type="InterPro" id="IPR018477">
    <property type="entry name" value="BICD"/>
</dbReference>
<dbReference type="PANTHER" id="PTHR31233:SF6">
    <property type="entry name" value="PROTEIN BICAUDAL D"/>
    <property type="match status" value="1"/>
</dbReference>
<name>A0A6A7FXM7_9CRUS</name>
<feature type="coiled-coil region" evidence="3">
    <location>
        <begin position="159"/>
        <end position="238"/>
    </location>
</feature>
<feature type="coiled-coil region" evidence="3">
    <location>
        <begin position="39"/>
        <end position="73"/>
    </location>
</feature>
<dbReference type="Pfam" id="PF09730">
    <property type="entry name" value="BicD"/>
    <property type="match status" value="1"/>
</dbReference>